<feature type="signal peptide" evidence="1">
    <location>
        <begin position="1"/>
        <end position="23"/>
    </location>
</feature>
<dbReference type="Proteomes" id="UP001223586">
    <property type="component" value="Unassembled WGS sequence"/>
</dbReference>
<keyword evidence="3" id="KW-0378">Hydrolase</keyword>
<dbReference type="PROSITE" id="PS51677">
    <property type="entry name" value="NODB"/>
    <property type="match status" value="1"/>
</dbReference>
<dbReference type="InterPro" id="IPR002509">
    <property type="entry name" value="NODB_dom"/>
</dbReference>
<gene>
    <name evidence="3" type="ORF">J2S08_001503</name>
</gene>
<dbReference type="EC" id="3.5.1.-" evidence="3"/>
<feature type="chain" id="PRO_5047100006" evidence="1">
    <location>
        <begin position="24"/>
        <end position="265"/>
    </location>
</feature>
<dbReference type="InterPro" id="IPR014235">
    <property type="entry name" value="Spore_PdaA"/>
</dbReference>
<dbReference type="RefSeq" id="WP_307228173.1">
    <property type="nucleotide sequence ID" value="NZ_JAUSTT010000007.1"/>
</dbReference>
<evidence type="ECO:0000259" key="2">
    <source>
        <dbReference type="PROSITE" id="PS51677"/>
    </source>
</evidence>
<evidence type="ECO:0000313" key="3">
    <source>
        <dbReference type="EMBL" id="MDQ0175669.1"/>
    </source>
</evidence>
<proteinExistence type="predicted"/>
<dbReference type="PANTHER" id="PTHR10587:SF78">
    <property type="entry name" value="PEPTIDOGLYCAN-N-ACETYLMURAMIC ACID DEACETYLASE PDAA"/>
    <property type="match status" value="1"/>
</dbReference>
<sequence length="265" mass="30537">MKKWIKLFAVIIVLFSGSTAVNAISNKPVHWGFKKGSNGKQADAGEEYEKLLHQYGGFYKGSKDEKVVYLTFDNGYENGYTKKILNILKKEKVPAAFFVTGHYIQTEPELIKRMVDEGHIIGNHSWSHPDMTKVDKERFVRELSLVAEETAKITGQKQMHYLRPPRGILSERTLQLGNEEGYTHVMWSLAFKDWDVDKQRGWKYAYDQIKKQIHPGAVILLHSVSKDNAGALEKAIKDLKKEGYQFKNLDYFMVKEKIKNPALFH</sequence>
<comment type="caution">
    <text evidence="3">The sequence shown here is derived from an EMBL/GenBank/DDBJ whole genome shotgun (WGS) entry which is preliminary data.</text>
</comment>
<organism evidence="3 4">
    <name type="scientific">Bacillus chungangensis</name>
    <dbReference type="NCBI Taxonomy" id="587633"/>
    <lineage>
        <taxon>Bacteria</taxon>
        <taxon>Bacillati</taxon>
        <taxon>Bacillota</taxon>
        <taxon>Bacilli</taxon>
        <taxon>Bacillales</taxon>
        <taxon>Bacillaceae</taxon>
        <taxon>Bacillus</taxon>
    </lineage>
</organism>
<name>A0ABT9WRE1_9BACI</name>
<evidence type="ECO:0000256" key="1">
    <source>
        <dbReference type="SAM" id="SignalP"/>
    </source>
</evidence>
<dbReference type="CDD" id="cd10948">
    <property type="entry name" value="CE4_BsPdaA_like"/>
    <property type="match status" value="1"/>
</dbReference>
<protein>
    <submittedName>
        <fullName evidence="3">Peptidoglycan-N-acetylmuramic acid deacetylase</fullName>
        <ecNumber evidence="3">3.5.1.-</ecNumber>
    </submittedName>
</protein>
<dbReference type="Gene3D" id="3.20.20.370">
    <property type="entry name" value="Glycoside hydrolase/deacetylase"/>
    <property type="match status" value="1"/>
</dbReference>
<dbReference type="InterPro" id="IPR011330">
    <property type="entry name" value="Glyco_hydro/deAcase_b/a-brl"/>
</dbReference>
<dbReference type="GO" id="GO:0016787">
    <property type="term" value="F:hydrolase activity"/>
    <property type="evidence" value="ECO:0007669"/>
    <property type="project" value="UniProtKB-KW"/>
</dbReference>
<keyword evidence="1" id="KW-0732">Signal</keyword>
<dbReference type="InterPro" id="IPR050248">
    <property type="entry name" value="Polysacc_deacetylase_ArnD"/>
</dbReference>
<dbReference type="Pfam" id="PF01522">
    <property type="entry name" value="Polysacc_deac_1"/>
    <property type="match status" value="1"/>
</dbReference>
<dbReference type="NCBIfam" id="TIGR02884">
    <property type="entry name" value="spore_pdaA"/>
    <property type="match status" value="1"/>
</dbReference>
<dbReference type="PANTHER" id="PTHR10587">
    <property type="entry name" value="GLYCOSYL TRANSFERASE-RELATED"/>
    <property type="match status" value="1"/>
</dbReference>
<reference evidence="3 4" key="1">
    <citation type="submission" date="2023-07" db="EMBL/GenBank/DDBJ databases">
        <title>Genomic Encyclopedia of Type Strains, Phase IV (KMG-IV): sequencing the most valuable type-strain genomes for metagenomic binning, comparative biology and taxonomic classification.</title>
        <authorList>
            <person name="Goeker M."/>
        </authorList>
    </citation>
    <scope>NUCLEOTIDE SEQUENCE [LARGE SCALE GENOMIC DNA]</scope>
    <source>
        <strain evidence="3 4">DSM 23837</strain>
    </source>
</reference>
<keyword evidence="4" id="KW-1185">Reference proteome</keyword>
<feature type="domain" description="NodB homology" evidence="2">
    <location>
        <begin position="66"/>
        <end position="247"/>
    </location>
</feature>
<dbReference type="EMBL" id="JAUSTT010000007">
    <property type="protein sequence ID" value="MDQ0175669.1"/>
    <property type="molecule type" value="Genomic_DNA"/>
</dbReference>
<accession>A0ABT9WRE1</accession>
<evidence type="ECO:0000313" key="4">
    <source>
        <dbReference type="Proteomes" id="UP001223586"/>
    </source>
</evidence>
<dbReference type="SUPFAM" id="SSF88713">
    <property type="entry name" value="Glycoside hydrolase/deacetylase"/>
    <property type="match status" value="1"/>
</dbReference>